<organism evidence="1 2">
    <name type="scientific">Nonomuraea coxensis DSM 45129</name>
    <dbReference type="NCBI Taxonomy" id="1122611"/>
    <lineage>
        <taxon>Bacteria</taxon>
        <taxon>Bacillati</taxon>
        <taxon>Actinomycetota</taxon>
        <taxon>Actinomycetes</taxon>
        <taxon>Streptosporangiales</taxon>
        <taxon>Streptosporangiaceae</taxon>
        <taxon>Nonomuraea</taxon>
    </lineage>
</organism>
<dbReference type="Proteomes" id="UP000824681">
    <property type="component" value="Chromosome"/>
</dbReference>
<sequence length="305" mass="33364">MQLDSDVLEVLSEVKVLELGTIARDGGLDVRPMAATWIADTQQIAITTPLAYAQKTFNIRRDGRVSVLYSDFTGSGLSGKSAILVQGVATAPDVVARPEDIKEYWRELFRKTPGLTEEFASDEAKATMDWYYLRLPVFVTPERVHVLEPVEAGGSFEPFPPWGAPMGEQIEDALTRYPSAAFASRDAGGHPYAVRARISAGDDGKLRVRTAQDFEGRIGPATLLWHRHNGQSGDMCSLHVAGTAIGSGTEWEFHPERIPGSSAADDGANDDWIADARARTERYLKRRGITPAPIDWAELAVLARA</sequence>
<dbReference type="EMBL" id="CP068985">
    <property type="protein sequence ID" value="QYC37940.1"/>
    <property type="molecule type" value="Genomic_DNA"/>
</dbReference>
<gene>
    <name evidence="1" type="ORF">Nocox_01530</name>
</gene>
<accession>A0ABX8TR28</accession>
<dbReference type="InterPro" id="IPR012349">
    <property type="entry name" value="Split_barrel_FMN-bd"/>
</dbReference>
<proteinExistence type="predicted"/>
<dbReference type="SUPFAM" id="SSF50475">
    <property type="entry name" value="FMN-binding split barrel"/>
    <property type="match status" value="1"/>
</dbReference>
<keyword evidence="2" id="KW-1185">Reference proteome</keyword>
<dbReference type="Gene3D" id="2.30.110.10">
    <property type="entry name" value="Electron Transport, Fmn-binding Protein, Chain A"/>
    <property type="match status" value="1"/>
</dbReference>
<evidence type="ECO:0000313" key="2">
    <source>
        <dbReference type="Proteomes" id="UP000824681"/>
    </source>
</evidence>
<evidence type="ECO:0000313" key="1">
    <source>
        <dbReference type="EMBL" id="QYC37940.1"/>
    </source>
</evidence>
<reference evidence="1 2" key="1">
    <citation type="journal article" date="2021" name="ACS Chem. Biol.">
        <title>Genomic-Led Discovery of a Novel Glycopeptide Antibiotic by Nonomuraea coxensis DSM 45129.</title>
        <authorList>
            <person name="Yushchuk O."/>
            <person name="Vior N.M."/>
            <person name="Andreo-Vidal A."/>
            <person name="Berini F."/>
            <person name="Ruckert C."/>
            <person name="Busche T."/>
            <person name="Binda E."/>
            <person name="Kalinowski J."/>
            <person name="Truman A.W."/>
            <person name="Marinelli F."/>
        </authorList>
    </citation>
    <scope>NUCLEOTIDE SEQUENCE [LARGE SCALE GENOMIC DNA]</scope>
    <source>
        <strain evidence="1 2">DSM 45129</strain>
    </source>
</reference>
<protein>
    <submittedName>
        <fullName evidence="1">Pyridoxamine 5'-phosphate oxidase</fullName>
    </submittedName>
</protein>
<dbReference type="RefSeq" id="WP_026214204.1">
    <property type="nucleotide sequence ID" value="NZ_CP068985.1"/>
</dbReference>
<name>A0ABX8TR28_9ACTN</name>